<dbReference type="FunFam" id="1.20.120.80:FF:000001">
    <property type="entry name" value="Cytochrome (Ubi)quinol oxidase subunit III"/>
    <property type="match status" value="1"/>
</dbReference>
<accession>A0A1U9JVG8</accession>
<sequence length="203" mass="22942">MSDIAINTAHAMEEEHHDEGRVKVYGFLVYILQDLLLFATFFATFLVFAGSYDAGPFPKQLISLPFVMVETFLLLFSSITYGFAMVQVHRSNLAGVRLWLAITFLLGLGFICMEVYEFAELIHEGAVWTASAYWSSFFALVSTHGIHVTFGLIWMACMFAHLSRKGLNAHNKTRLACLSIFWHFLDIVWVGVFTVVYLMGAMS</sequence>
<dbReference type="InterPro" id="IPR000298">
    <property type="entry name" value="Cyt_c_oxidase-like_su3"/>
</dbReference>
<keyword evidence="7 17" id="KW-0812">Transmembrane</keyword>
<keyword evidence="5" id="KW-0813">Transport</keyword>
<reference evidence="20 21" key="2">
    <citation type="journal article" date="2016" name="Sci. Rep.">
        <title>The genome of Rhizobiales bacteria in predatory ants reveals urease gene functions but no genes for nitrogen fixation.</title>
        <authorList>
            <person name="Neuvonen M.M."/>
            <person name="Tamarit D."/>
            <person name="Naslund K."/>
            <person name="Liebig J."/>
            <person name="Feldhaar H."/>
            <person name="Moran N.A."/>
            <person name="Guy L."/>
            <person name="Andersson S.G."/>
        </authorList>
    </citation>
    <scope>NUCLEOTIDE SEQUENCE [LARGE SCALE GENOMIC DNA]</scope>
    <source>
        <strain evidence="20 21">Hsal</strain>
    </source>
</reference>
<dbReference type="InterPro" id="IPR024791">
    <property type="entry name" value="Cyt_c/ubiquinol_Oxase_su3"/>
</dbReference>
<comment type="subunit">
    <text evidence="3">Heterooctamer of two A chains, two B chains, two C chains and two D chains.</text>
</comment>
<dbReference type="CDD" id="cd02863">
    <property type="entry name" value="Ubiquinol_oxidase_III"/>
    <property type="match status" value="1"/>
</dbReference>
<evidence type="ECO:0000256" key="14">
    <source>
        <dbReference type="ARBA" id="ARBA00031884"/>
    </source>
</evidence>
<evidence type="ECO:0000259" key="19">
    <source>
        <dbReference type="PROSITE" id="PS50253"/>
    </source>
</evidence>
<evidence type="ECO:0000256" key="7">
    <source>
        <dbReference type="ARBA" id="ARBA00022692"/>
    </source>
</evidence>
<dbReference type="Gene3D" id="1.20.120.80">
    <property type="entry name" value="Cytochrome c oxidase, subunit III, four-helix bundle"/>
    <property type="match status" value="1"/>
</dbReference>
<keyword evidence="10" id="KW-0560">Oxidoreductase</keyword>
<protein>
    <recommendedName>
        <fullName evidence="4">Cytochrome bo(3) ubiquinol oxidase subunit 3</fullName>
    </recommendedName>
    <alternativeName>
        <fullName evidence="15">Cytochrome o ubiquinol oxidase subunit 3</fullName>
    </alternativeName>
    <alternativeName>
        <fullName evidence="13">Oxidase bo(3) subunit 3</fullName>
    </alternativeName>
    <alternativeName>
        <fullName evidence="16">Ubiquinol oxidase polypeptide III</fullName>
    </alternativeName>
    <alternativeName>
        <fullName evidence="14">Ubiquinol oxidase subunit 3</fullName>
    </alternativeName>
</protein>
<evidence type="ECO:0000256" key="2">
    <source>
        <dbReference type="ARBA" id="ARBA00010581"/>
    </source>
</evidence>
<dbReference type="SUPFAM" id="SSF81452">
    <property type="entry name" value="Cytochrome c oxidase subunit III-like"/>
    <property type="match status" value="1"/>
</dbReference>
<evidence type="ECO:0000256" key="1">
    <source>
        <dbReference type="ARBA" id="ARBA00004651"/>
    </source>
</evidence>
<dbReference type="PROSITE" id="PS50253">
    <property type="entry name" value="COX3"/>
    <property type="match status" value="1"/>
</dbReference>
<keyword evidence="9 18" id="KW-1133">Transmembrane helix</keyword>
<evidence type="ECO:0000256" key="6">
    <source>
        <dbReference type="ARBA" id="ARBA00022475"/>
    </source>
</evidence>
<feature type="transmembrane region" description="Helical" evidence="18">
    <location>
        <begin position="27"/>
        <end position="49"/>
    </location>
</feature>
<comment type="function">
    <text evidence="12">Cytochrome bo(3) ubiquinol terminal oxidase is the component of the aerobic respiratory chain of E.coli that predominates when cells are grown at high aeration. Has proton pump activity across the membrane in addition to electron transfer, pumping 2 protons/electron.</text>
</comment>
<dbReference type="InterPro" id="IPR035973">
    <property type="entry name" value="Cyt_c_oxidase_su3-like_sf"/>
</dbReference>
<dbReference type="KEGG" id="thd:BHV28_11600"/>
<comment type="subcellular location">
    <subcellularLocation>
        <location evidence="1 17">Cell membrane</location>
        <topology evidence="1 17">Multi-pass membrane protein</topology>
    </subcellularLocation>
</comment>
<dbReference type="AlphaFoldDB" id="A0A1U9JVG8"/>
<evidence type="ECO:0000256" key="15">
    <source>
        <dbReference type="ARBA" id="ARBA00032189"/>
    </source>
</evidence>
<feature type="transmembrane region" description="Helical" evidence="18">
    <location>
        <begin position="61"/>
        <end position="84"/>
    </location>
</feature>
<name>A0A1U9JVG8_9HYPH</name>
<dbReference type="GO" id="GO:0005886">
    <property type="term" value="C:plasma membrane"/>
    <property type="evidence" value="ECO:0007669"/>
    <property type="project" value="UniProtKB-SubCell"/>
</dbReference>
<feature type="domain" description="Heme-copper oxidase subunit III family profile" evidence="19">
    <location>
        <begin position="1"/>
        <end position="201"/>
    </location>
</feature>
<organism evidence="20 21">
    <name type="scientific">Candidatus Tokpelaia hoelldobleri</name>
    <dbReference type="NCBI Taxonomy" id="1902579"/>
    <lineage>
        <taxon>Bacteria</taxon>
        <taxon>Pseudomonadati</taxon>
        <taxon>Pseudomonadota</taxon>
        <taxon>Alphaproteobacteria</taxon>
        <taxon>Hyphomicrobiales</taxon>
        <taxon>Candidatus Tokpelaia</taxon>
    </lineage>
</organism>
<evidence type="ECO:0000256" key="11">
    <source>
        <dbReference type="ARBA" id="ARBA00023136"/>
    </source>
</evidence>
<dbReference type="PANTHER" id="PTHR11403:SF2">
    <property type="entry name" value="CYTOCHROME BO(3) UBIQUINOL OXIDASE SUBUNIT 3"/>
    <property type="match status" value="1"/>
</dbReference>
<gene>
    <name evidence="20" type="primary">cyoC</name>
    <name evidence="20" type="ORF">BHV28_11600</name>
</gene>
<evidence type="ECO:0000256" key="10">
    <source>
        <dbReference type="ARBA" id="ARBA00023002"/>
    </source>
</evidence>
<evidence type="ECO:0000256" key="8">
    <source>
        <dbReference type="ARBA" id="ARBA00022982"/>
    </source>
</evidence>
<keyword evidence="6" id="KW-1003">Cell membrane</keyword>
<keyword evidence="8" id="KW-0249">Electron transport</keyword>
<dbReference type="GO" id="GO:0009486">
    <property type="term" value="F:cytochrome bo3 ubiquinol oxidase activity"/>
    <property type="evidence" value="ECO:0007669"/>
    <property type="project" value="InterPro"/>
</dbReference>
<evidence type="ECO:0000313" key="20">
    <source>
        <dbReference type="EMBL" id="AQS41846.1"/>
    </source>
</evidence>
<dbReference type="STRING" id="1902579.BHV28_11600"/>
<evidence type="ECO:0000256" key="4">
    <source>
        <dbReference type="ARBA" id="ARBA00014687"/>
    </source>
</evidence>
<dbReference type="GO" id="GO:0004129">
    <property type="term" value="F:cytochrome-c oxidase activity"/>
    <property type="evidence" value="ECO:0007669"/>
    <property type="project" value="InterPro"/>
</dbReference>
<evidence type="ECO:0000256" key="13">
    <source>
        <dbReference type="ARBA" id="ARBA00030072"/>
    </source>
</evidence>
<feature type="transmembrane region" description="Helical" evidence="18">
    <location>
        <begin position="136"/>
        <end position="163"/>
    </location>
</feature>
<evidence type="ECO:0000256" key="9">
    <source>
        <dbReference type="ARBA" id="ARBA00022989"/>
    </source>
</evidence>
<keyword evidence="21" id="KW-1185">Reference proteome</keyword>
<reference evidence="20 21" key="1">
    <citation type="journal article" date="2010" name="Science">
        <title>Genomic comparison of the ants Camponotus floridanus and Harpegnathos saltator.</title>
        <authorList>
            <person name="Bonasio R."/>
            <person name="Zhang G."/>
            <person name="Ye C."/>
            <person name="Mutti N.S."/>
            <person name="Fang X."/>
            <person name="Qin N."/>
            <person name="Donahue G."/>
            <person name="Yang P."/>
            <person name="Li Q."/>
            <person name="Li C."/>
            <person name="Zhang P."/>
            <person name="Huang Z."/>
            <person name="Berger S.L."/>
            <person name="Reinberg D."/>
            <person name="Wang J."/>
            <person name="Liebig J."/>
        </authorList>
    </citation>
    <scope>NUCLEOTIDE SEQUENCE [LARGE SCALE GENOMIC DNA]</scope>
    <source>
        <strain evidence="20 21">Hsal</strain>
    </source>
</reference>
<evidence type="ECO:0000256" key="5">
    <source>
        <dbReference type="ARBA" id="ARBA00022448"/>
    </source>
</evidence>
<dbReference type="GO" id="GO:0019646">
    <property type="term" value="P:aerobic electron transport chain"/>
    <property type="evidence" value="ECO:0007669"/>
    <property type="project" value="InterPro"/>
</dbReference>
<feature type="transmembrane region" description="Helical" evidence="18">
    <location>
        <begin position="175"/>
        <end position="199"/>
    </location>
</feature>
<comment type="similarity">
    <text evidence="2 17">Belongs to the cytochrome c oxidase subunit 3 family.</text>
</comment>
<evidence type="ECO:0000313" key="21">
    <source>
        <dbReference type="Proteomes" id="UP000188912"/>
    </source>
</evidence>
<dbReference type="EMBL" id="CP017315">
    <property type="protein sequence ID" value="AQS41846.1"/>
    <property type="molecule type" value="Genomic_DNA"/>
</dbReference>
<dbReference type="InterPro" id="IPR013833">
    <property type="entry name" value="Cyt_c_oxidase_su3_a-hlx"/>
</dbReference>
<evidence type="ECO:0000256" key="17">
    <source>
        <dbReference type="RuleBase" id="RU003376"/>
    </source>
</evidence>
<dbReference type="InterPro" id="IPR033946">
    <property type="entry name" value="Ubiquinol_oxase_su3_dom"/>
</dbReference>
<evidence type="ECO:0000256" key="18">
    <source>
        <dbReference type="SAM" id="Phobius"/>
    </source>
</evidence>
<dbReference type="Pfam" id="PF00510">
    <property type="entry name" value="COX3"/>
    <property type="match status" value="1"/>
</dbReference>
<evidence type="ECO:0000256" key="16">
    <source>
        <dbReference type="ARBA" id="ARBA00032717"/>
    </source>
</evidence>
<evidence type="ECO:0000256" key="12">
    <source>
        <dbReference type="ARBA" id="ARBA00025694"/>
    </source>
</evidence>
<dbReference type="NCBIfam" id="TIGR02842">
    <property type="entry name" value="CyoC"/>
    <property type="match status" value="1"/>
</dbReference>
<evidence type="ECO:0000256" key="3">
    <source>
        <dbReference type="ARBA" id="ARBA00011700"/>
    </source>
</evidence>
<proteinExistence type="inferred from homology"/>
<dbReference type="PANTHER" id="PTHR11403">
    <property type="entry name" value="CYTOCHROME C OXIDASE SUBUNIT III"/>
    <property type="match status" value="1"/>
</dbReference>
<dbReference type="InterPro" id="IPR014206">
    <property type="entry name" value="Cyt_c_ubiqinol_oxidase_su3"/>
</dbReference>
<feature type="transmembrane region" description="Helical" evidence="18">
    <location>
        <begin position="96"/>
        <end position="116"/>
    </location>
</feature>
<keyword evidence="11 18" id="KW-0472">Membrane</keyword>
<dbReference type="Proteomes" id="UP000188912">
    <property type="component" value="Chromosome"/>
</dbReference>